<dbReference type="SUPFAM" id="SSF53448">
    <property type="entry name" value="Nucleotide-diphospho-sugar transferases"/>
    <property type="match status" value="1"/>
</dbReference>
<keyword evidence="4" id="KW-0812">Transmembrane</keyword>
<dbReference type="Pfam" id="PF13641">
    <property type="entry name" value="Glyco_tranf_2_3"/>
    <property type="match status" value="1"/>
</dbReference>
<protein>
    <submittedName>
        <fullName evidence="5">Glycosyltransferase</fullName>
    </submittedName>
</protein>
<comment type="caution">
    <text evidence="5">The sequence shown here is derived from an EMBL/GenBank/DDBJ whole genome shotgun (WGS) entry which is preliminary data.</text>
</comment>
<feature type="transmembrane region" description="Helical" evidence="4">
    <location>
        <begin position="6"/>
        <end position="28"/>
    </location>
</feature>
<evidence type="ECO:0000313" key="6">
    <source>
        <dbReference type="Proteomes" id="UP000652755"/>
    </source>
</evidence>
<keyword evidence="2" id="KW-0328">Glycosyltransferase</keyword>
<keyword evidence="4" id="KW-0472">Membrane</keyword>
<dbReference type="EMBL" id="JACRYL010000016">
    <property type="protein sequence ID" value="MBC6112124.1"/>
    <property type="molecule type" value="Genomic_DNA"/>
</dbReference>
<keyword evidence="3" id="KW-0808">Transferase</keyword>
<evidence type="ECO:0000256" key="4">
    <source>
        <dbReference type="SAM" id="Phobius"/>
    </source>
</evidence>
<feature type="transmembrane region" description="Helical" evidence="4">
    <location>
        <begin position="299"/>
        <end position="318"/>
    </location>
</feature>
<evidence type="ECO:0000313" key="5">
    <source>
        <dbReference type="EMBL" id="MBC6112124.1"/>
    </source>
</evidence>
<dbReference type="InterPro" id="IPR029044">
    <property type="entry name" value="Nucleotide-diphossugar_trans"/>
</dbReference>
<evidence type="ECO:0000256" key="1">
    <source>
        <dbReference type="ARBA" id="ARBA00006739"/>
    </source>
</evidence>
<name>A0ABR7KVI9_9SPHI</name>
<evidence type="ECO:0000256" key="2">
    <source>
        <dbReference type="ARBA" id="ARBA00022676"/>
    </source>
</evidence>
<dbReference type="PANTHER" id="PTHR43630:SF1">
    <property type="entry name" value="POLY-BETA-1,6-N-ACETYL-D-GLUCOSAMINE SYNTHASE"/>
    <property type="match status" value="1"/>
</dbReference>
<dbReference type="RefSeq" id="WP_187072550.1">
    <property type="nucleotide sequence ID" value="NZ_JACRYL010000016.1"/>
</dbReference>
<dbReference type="PANTHER" id="PTHR43630">
    <property type="entry name" value="POLY-BETA-1,6-N-ACETYL-D-GLUCOSAMINE SYNTHASE"/>
    <property type="match status" value="1"/>
</dbReference>
<keyword evidence="4" id="KW-1133">Transmembrane helix</keyword>
<sequence length="395" mass="45357">MNFLEFIFILFQFVIIIHLVFPFLLYILRAFKSKKKFEKIALDQEPDYAIIVTAFQQTTLLPMVVDSILRLNYSNYRVYVVADSCDISNLSFVDEKVVLLRPETELASNIKSHFYAIDHFSRAHKYLTIIDSDNLVHPEYLNELNLVFAHGYEAVQGTREAKNLNTQYACLDAAGDIYYRFVDRQLLFDAGSSASLSGSGMAFTTELYRSCLGHLTTTGAGFDKILQYEILSRKLKIAFAENAIVYDEKTSKSDQLVKQRARWINTWFKFFVLGLKLSYLSIINLNLNQFLFSIMLLRPPLFMLFITSSICILISVFVMPIASVIWVLAGLIFILMFFASLKYYKADKRIYDSLKQAPKFIFLQVFALLKANKANEISIATTHDQESSITNIKTN</sequence>
<organism evidence="5 6">
    <name type="scientific">Pedobacter fastidiosus</name>
    <dbReference type="NCBI Taxonomy" id="2765361"/>
    <lineage>
        <taxon>Bacteria</taxon>
        <taxon>Pseudomonadati</taxon>
        <taxon>Bacteroidota</taxon>
        <taxon>Sphingobacteriia</taxon>
        <taxon>Sphingobacteriales</taxon>
        <taxon>Sphingobacteriaceae</taxon>
        <taxon>Pedobacter</taxon>
    </lineage>
</organism>
<proteinExistence type="inferred from homology"/>
<comment type="similarity">
    <text evidence="1">Belongs to the glycosyltransferase 2 family.</text>
</comment>
<dbReference type="Proteomes" id="UP000652755">
    <property type="component" value="Unassembled WGS sequence"/>
</dbReference>
<keyword evidence="6" id="KW-1185">Reference proteome</keyword>
<accession>A0ABR7KVI9</accession>
<reference evidence="5 6" key="1">
    <citation type="submission" date="2020-08" db="EMBL/GenBank/DDBJ databases">
        <authorList>
            <person name="Sun Q."/>
            <person name="Inoue M."/>
        </authorList>
    </citation>
    <scope>NUCLEOTIDE SEQUENCE [LARGE SCALE GENOMIC DNA]</scope>
    <source>
        <strain evidence="5 6">CCM 8938</strain>
    </source>
</reference>
<feature type="transmembrane region" description="Helical" evidence="4">
    <location>
        <begin position="267"/>
        <end position="287"/>
    </location>
</feature>
<dbReference type="Gene3D" id="3.90.550.10">
    <property type="entry name" value="Spore Coat Polysaccharide Biosynthesis Protein SpsA, Chain A"/>
    <property type="match status" value="1"/>
</dbReference>
<gene>
    <name evidence="5" type="ORF">H7U22_17000</name>
</gene>
<evidence type="ECO:0000256" key="3">
    <source>
        <dbReference type="ARBA" id="ARBA00022679"/>
    </source>
</evidence>